<keyword evidence="5" id="KW-1133">Transmembrane helix</keyword>
<gene>
    <name evidence="6" type="ORF">MTR65_08445</name>
</gene>
<keyword evidence="2" id="KW-0067">ATP-binding</keyword>
<feature type="compositionally biased region" description="Basic and acidic residues" evidence="4">
    <location>
        <begin position="1"/>
        <end position="11"/>
    </location>
</feature>
<keyword evidence="5" id="KW-0812">Transmembrane</keyword>
<dbReference type="RefSeq" id="WP_243799108.1">
    <property type="nucleotide sequence ID" value="NZ_JALHAT010000010.1"/>
</dbReference>
<dbReference type="SUPFAM" id="SSF52540">
    <property type="entry name" value="P-loop containing nucleoside triphosphate hydrolases"/>
    <property type="match status" value="1"/>
</dbReference>
<feature type="coiled-coil region" evidence="3">
    <location>
        <begin position="290"/>
        <end position="352"/>
    </location>
</feature>
<reference evidence="6" key="1">
    <citation type="submission" date="2022-03" db="EMBL/GenBank/DDBJ databases">
        <title>Identification of a novel bacterium isolated from mangrove sediments.</title>
        <authorList>
            <person name="Pan X."/>
        </authorList>
    </citation>
    <scope>NUCLEOTIDE SEQUENCE</scope>
    <source>
        <strain evidence="6">B2637</strain>
    </source>
</reference>
<dbReference type="Proteomes" id="UP001162802">
    <property type="component" value="Unassembled WGS sequence"/>
</dbReference>
<keyword evidence="3" id="KW-0175">Coiled coil</keyword>
<dbReference type="InterPro" id="IPR027417">
    <property type="entry name" value="P-loop_NTPase"/>
</dbReference>
<keyword evidence="5" id="KW-0472">Membrane</keyword>
<dbReference type="PANTHER" id="PTHR32309:SF31">
    <property type="entry name" value="CAPSULAR EXOPOLYSACCHARIDE FAMILY"/>
    <property type="match status" value="1"/>
</dbReference>
<keyword evidence="7" id="KW-1185">Reference proteome</keyword>
<dbReference type="EMBL" id="JALHAT010000010">
    <property type="protein sequence ID" value="MCJ1960706.1"/>
    <property type="molecule type" value="Genomic_DNA"/>
</dbReference>
<evidence type="ECO:0008006" key="8">
    <source>
        <dbReference type="Google" id="ProtNLM"/>
    </source>
</evidence>
<feature type="region of interest" description="Disordered" evidence="4">
    <location>
        <begin position="1"/>
        <end position="32"/>
    </location>
</feature>
<dbReference type="InterPro" id="IPR050445">
    <property type="entry name" value="Bact_polysacc_biosynth/exp"/>
</dbReference>
<evidence type="ECO:0000256" key="2">
    <source>
        <dbReference type="ARBA" id="ARBA00022840"/>
    </source>
</evidence>
<name>A0ABT0ABX7_9SPHN</name>
<dbReference type="InterPro" id="IPR005702">
    <property type="entry name" value="Wzc-like_C"/>
</dbReference>
<comment type="caution">
    <text evidence="6">The sequence shown here is derived from an EMBL/GenBank/DDBJ whole genome shotgun (WGS) entry which is preliminary data.</text>
</comment>
<evidence type="ECO:0000313" key="7">
    <source>
        <dbReference type="Proteomes" id="UP001162802"/>
    </source>
</evidence>
<keyword evidence="1" id="KW-0547">Nucleotide-binding</keyword>
<evidence type="ECO:0000313" key="6">
    <source>
        <dbReference type="EMBL" id="MCJ1960706.1"/>
    </source>
</evidence>
<sequence>MSTSIAHHDPDASVALHRTSPQPEGSAMGAASEQIGPQDLVRLFHRYRGMILAIVSVITVLVLAQQLASPPLYQSSSNVQVELIDEVGTNQADVNSRNAERVANTVRLHRSRSVAGQIIKDLDLLNDERFRRELGNDNLTGKALMQLAINHLLGMLAINAESGSDLIQISVTSRSPELAADIANQLPVSVGILRNAKTNERRQELLGSLQEELQTREQAALDAAAKVAEFRTRNRMLVGAGGAEDLQQINRIALQSATANAARDASAARSAGISRASEIQSTATATSTALDSLERRRGELVAEKAKLSTSLGPNHPDVRRVNSQLATIDTSIARERNQVQAATQAVARAEGEKMAQLARSEAAGAAAMAARLQNVVGSLSSSAYRNAQNTVELDKLVRQSDLAEAAYKVLAERVEQVGAQMQLQGVASTIVSPAVPDYAPIAPNPLKMTVTAFLGSTVLAFMAALTREFLDNKLRTVAQIRRLFARPTLGMLPQIAHGLSQDPKDSVVLTEPQSLFSEVARSAYCDLRALRPGRKGSQVVLISSPVPGDGKSTVSLSLAAAGVAMGDRTVVLDLDLRKRGVLQRLQEQSLAPDLVDIVTGRADLDGLMLPHRRVEGPDDIARDERDLEAILGSEPSEKRIYLLSAKAPVAEPAVILSSHRLTGLLEQLRERFDLIVINAPAALAVRDARTMCDFADQTILVARWGKTTIDQMRAAFEVMDTDRIRGVIFDQVDYAEHARRRYGDSVQFYRYSADYYTSDIPPIPTWGERIRRMFARGDFQPSAA</sequence>
<evidence type="ECO:0000256" key="4">
    <source>
        <dbReference type="SAM" id="MobiDB-lite"/>
    </source>
</evidence>
<dbReference type="Gene3D" id="3.40.50.300">
    <property type="entry name" value="P-loop containing nucleotide triphosphate hydrolases"/>
    <property type="match status" value="1"/>
</dbReference>
<evidence type="ECO:0000256" key="3">
    <source>
        <dbReference type="SAM" id="Coils"/>
    </source>
</evidence>
<evidence type="ECO:0000256" key="1">
    <source>
        <dbReference type="ARBA" id="ARBA00022741"/>
    </source>
</evidence>
<proteinExistence type="predicted"/>
<dbReference type="PANTHER" id="PTHR32309">
    <property type="entry name" value="TYROSINE-PROTEIN KINASE"/>
    <property type="match status" value="1"/>
</dbReference>
<accession>A0ABT0ABX7</accession>
<protein>
    <recommendedName>
        <fullName evidence="8">Succinoglycan biosynthesis protein exop</fullName>
    </recommendedName>
</protein>
<dbReference type="CDD" id="cd05387">
    <property type="entry name" value="BY-kinase"/>
    <property type="match status" value="1"/>
</dbReference>
<organism evidence="6 7">
    <name type="scientific">Novosphingobium mangrovi</name>
    <name type="common">ex Hu et al. 2023</name>
    <dbReference type="NCBI Taxonomy" id="2930094"/>
    <lineage>
        <taxon>Bacteria</taxon>
        <taxon>Pseudomonadati</taxon>
        <taxon>Pseudomonadota</taxon>
        <taxon>Alphaproteobacteria</taxon>
        <taxon>Sphingomonadales</taxon>
        <taxon>Sphingomonadaceae</taxon>
        <taxon>Novosphingobium</taxon>
    </lineage>
</organism>
<evidence type="ECO:0000256" key="5">
    <source>
        <dbReference type="SAM" id="Phobius"/>
    </source>
</evidence>
<feature type="transmembrane region" description="Helical" evidence="5">
    <location>
        <begin position="50"/>
        <end position="68"/>
    </location>
</feature>